<evidence type="ECO:0000313" key="2">
    <source>
        <dbReference type="EMBL" id="BEI94403.1"/>
    </source>
</evidence>
<accession>A0AA48L9E5</accession>
<dbReference type="AlphaFoldDB" id="A0AA48L9E5"/>
<reference evidence="2" key="1">
    <citation type="journal article" date="2023" name="BMC Genomics">
        <title>Chromosome-level genome assemblies of Cutaneotrichosporon spp. (Trichosporonales, Basidiomycota) reveal imbalanced evolution between nucleotide sequences and chromosome synteny.</title>
        <authorList>
            <person name="Kobayashi Y."/>
            <person name="Kayamori A."/>
            <person name="Aoki K."/>
            <person name="Shiwa Y."/>
            <person name="Matsutani M."/>
            <person name="Fujita N."/>
            <person name="Sugita T."/>
            <person name="Iwasaki W."/>
            <person name="Tanaka N."/>
            <person name="Takashima M."/>
        </authorList>
    </citation>
    <scope>NUCLEOTIDE SEQUENCE</scope>
    <source>
        <strain evidence="2">HIS019</strain>
    </source>
</reference>
<sequence>MLVPAPSLHLLEGGDTMEEMEIEEGLAGGEEGKEDERGGMDVDEPVPSQPQLEQPSQPQLEQPSQPPSQTPPDGSQPSEAAHSSRPSSYPSSQPLPFLVPAQSQIDTTTPRRRSRRITTNPQFDSPPETIRPTVNAFSTPRPAEAESEPTPSRLTRATTPAGTTREQLLATPAVPIDDGDETRYGRYYEALVRPLRIQTLGQGIGRLKFDDMAQCYPLIAAETPDGLRAAWESTLDQVRGEAMDGAYSLFDEYRMARKLQRFADTVDDALQWKAEHPGVTPPGAWRPDLTPQVLSTAANLGVYDESWRMLREEYLSLTTECALDSGVSDAVLELSKTNALFEDFPTTAMLEWAEDVGAE</sequence>
<proteinExistence type="predicted"/>
<dbReference type="GeneID" id="85498273"/>
<feature type="compositionally biased region" description="Acidic residues" evidence="1">
    <location>
        <begin position="15"/>
        <end position="24"/>
    </location>
</feature>
<feature type="compositionally biased region" description="Low complexity" evidence="1">
    <location>
        <begin position="45"/>
        <end position="63"/>
    </location>
</feature>
<protein>
    <submittedName>
        <fullName evidence="2">Uncharacterized protein</fullName>
    </submittedName>
</protein>
<dbReference type="Proteomes" id="UP001233271">
    <property type="component" value="Chromosome 6"/>
</dbReference>
<dbReference type="EMBL" id="AP028217">
    <property type="protein sequence ID" value="BEI94403.1"/>
    <property type="molecule type" value="Genomic_DNA"/>
</dbReference>
<name>A0AA48L9E5_9TREE</name>
<keyword evidence="3" id="KW-1185">Reference proteome</keyword>
<feature type="region of interest" description="Disordered" evidence="1">
    <location>
        <begin position="1"/>
        <end position="161"/>
    </location>
</feature>
<dbReference type="KEGG" id="ccac:CcaHIS019_0608620"/>
<dbReference type="RefSeq" id="XP_060459668.1">
    <property type="nucleotide sequence ID" value="XM_060603368.1"/>
</dbReference>
<feature type="compositionally biased region" description="Low complexity" evidence="1">
    <location>
        <begin position="71"/>
        <end position="96"/>
    </location>
</feature>
<feature type="compositionally biased region" description="Basic and acidic residues" evidence="1">
    <location>
        <begin position="30"/>
        <end position="40"/>
    </location>
</feature>
<feature type="compositionally biased region" description="Polar residues" evidence="1">
    <location>
        <begin position="149"/>
        <end position="161"/>
    </location>
</feature>
<evidence type="ECO:0000313" key="3">
    <source>
        <dbReference type="Proteomes" id="UP001233271"/>
    </source>
</evidence>
<organism evidence="2 3">
    <name type="scientific">Cutaneotrichosporon cavernicola</name>
    <dbReference type="NCBI Taxonomy" id="279322"/>
    <lineage>
        <taxon>Eukaryota</taxon>
        <taxon>Fungi</taxon>
        <taxon>Dikarya</taxon>
        <taxon>Basidiomycota</taxon>
        <taxon>Agaricomycotina</taxon>
        <taxon>Tremellomycetes</taxon>
        <taxon>Trichosporonales</taxon>
        <taxon>Trichosporonaceae</taxon>
        <taxon>Cutaneotrichosporon</taxon>
    </lineage>
</organism>
<gene>
    <name evidence="2" type="ORF">CcaverHIS019_0608620</name>
</gene>
<evidence type="ECO:0000256" key="1">
    <source>
        <dbReference type="SAM" id="MobiDB-lite"/>
    </source>
</evidence>